<keyword evidence="14" id="KW-1185">Reference proteome</keyword>
<keyword evidence="6 9" id="KW-0560">Oxidoreductase</keyword>
<dbReference type="RefSeq" id="WP_216549892.1">
    <property type="nucleotide sequence ID" value="NZ_JAHLQO010000006.1"/>
</dbReference>
<evidence type="ECO:0000313" key="13">
    <source>
        <dbReference type="EMBL" id="MBU5670071.1"/>
    </source>
</evidence>
<comment type="similarity">
    <text evidence="1 9">Belongs to the DapB family.</text>
</comment>
<evidence type="ECO:0000256" key="4">
    <source>
        <dbReference type="ARBA" id="ARBA00022857"/>
    </source>
</evidence>
<reference evidence="13 14" key="1">
    <citation type="submission" date="2021-06" db="EMBL/GenBank/DDBJ databases">
        <authorList>
            <person name="Sun Q."/>
            <person name="Li D."/>
        </authorList>
    </citation>
    <scope>NUCLEOTIDE SEQUENCE [LARGE SCALE GENOMIC DNA]</scope>
    <source>
        <strain evidence="13 14">MSJ-1</strain>
    </source>
</reference>
<comment type="catalytic activity">
    <reaction evidence="9">
        <text>(S)-2,3,4,5-tetrahydrodipicolinate + NAD(+) + H2O = (2S,4S)-4-hydroxy-2,3,4,5-tetrahydrodipicolinate + NADH + H(+)</text>
        <dbReference type="Rhea" id="RHEA:35323"/>
        <dbReference type="ChEBI" id="CHEBI:15377"/>
        <dbReference type="ChEBI" id="CHEBI:15378"/>
        <dbReference type="ChEBI" id="CHEBI:16845"/>
        <dbReference type="ChEBI" id="CHEBI:57540"/>
        <dbReference type="ChEBI" id="CHEBI:57945"/>
        <dbReference type="ChEBI" id="CHEBI:67139"/>
        <dbReference type="EC" id="1.17.1.8"/>
    </reaction>
</comment>
<dbReference type="InterPro" id="IPR000846">
    <property type="entry name" value="DapB_N"/>
</dbReference>
<evidence type="ECO:0000256" key="10">
    <source>
        <dbReference type="NCBIfam" id="TIGR00036"/>
    </source>
</evidence>
<feature type="binding site" evidence="9">
    <location>
        <position position="136"/>
    </location>
    <ligand>
        <name>(S)-2,3,4,5-tetrahydrodipicolinate</name>
        <dbReference type="ChEBI" id="CHEBI:16845"/>
    </ligand>
</feature>
<dbReference type="Pfam" id="PF05173">
    <property type="entry name" value="DapB_C"/>
    <property type="match status" value="1"/>
</dbReference>
<dbReference type="PIRSF" id="PIRSF000161">
    <property type="entry name" value="DHPR"/>
    <property type="match status" value="1"/>
</dbReference>
<feature type="binding site" evidence="9">
    <location>
        <position position="36"/>
    </location>
    <ligand>
        <name>NAD(+)</name>
        <dbReference type="ChEBI" id="CHEBI:57540"/>
    </ligand>
</feature>
<evidence type="ECO:0000259" key="11">
    <source>
        <dbReference type="Pfam" id="PF01113"/>
    </source>
</evidence>
<comment type="subcellular location">
    <subcellularLocation>
        <location evidence="9">Cytoplasm</location>
    </subcellularLocation>
</comment>
<feature type="domain" description="Dihydrodipicolinate reductase C-terminal" evidence="12">
    <location>
        <begin position="109"/>
        <end position="240"/>
    </location>
</feature>
<comment type="function">
    <text evidence="9">Catalyzes the conversion of 4-hydroxy-tetrahydrodipicolinate (HTPA) to tetrahydrodipicolinate.</text>
</comment>
<evidence type="ECO:0000256" key="1">
    <source>
        <dbReference type="ARBA" id="ARBA00006642"/>
    </source>
</evidence>
<sequence length="241" mass="26909">MKVFIVGITGAMGKTICNSADDYEVVGGYSIEEDLENNIYNDFNKVDVDFDVIIDFSNKNVVDDTINFAVKNKKPLVEATTGLSDETFKKLEEASKEIAIIQSGNYSIGVNAMESIAEIMAKMLKDFDIEIIESHHNQKVDAPSGTARMLIDAVKKERDLNEVYDRHDLHEKRKPNDIGVHTIRAGSIVGEHTLIFAKDDEVLELTHRAGSKNIFAKGAIKAARFLIGKEPGRYDFKELLK</sequence>
<comment type="caution">
    <text evidence="9">Lacks conserved residue(s) required for the propagation of feature annotation.</text>
</comment>
<protein>
    <recommendedName>
        <fullName evidence="9 10">4-hydroxy-tetrahydrodipicolinate reductase</fullName>
        <shortName evidence="9">HTPA reductase</shortName>
        <ecNumber evidence="9 10">1.17.1.8</ecNumber>
    </recommendedName>
</protein>
<dbReference type="InterPro" id="IPR022663">
    <property type="entry name" value="DapB_C"/>
</dbReference>
<dbReference type="InterPro" id="IPR022664">
    <property type="entry name" value="DapB_N_CS"/>
</dbReference>
<feature type="binding site" evidence="9">
    <location>
        <begin position="79"/>
        <end position="81"/>
    </location>
    <ligand>
        <name>NAD(+)</name>
        <dbReference type="ChEBI" id="CHEBI:57540"/>
    </ligand>
</feature>
<accession>A0ABS6FIR5</accession>
<evidence type="ECO:0000256" key="3">
    <source>
        <dbReference type="ARBA" id="ARBA00022605"/>
    </source>
</evidence>
<name>A0ABS6FIR5_9FIRM</name>
<dbReference type="PANTHER" id="PTHR20836">
    <property type="entry name" value="DIHYDRODIPICOLINATE REDUCTASE"/>
    <property type="match status" value="1"/>
</dbReference>
<proteinExistence type="inferred from homology"/>
<comment type="catalytic activity">
    <reaction evidence="9">
        <text>(S)-2,3,4,5-tetrahydrodipicolinate + NADP(+) + H2O = (2S,4S)-4-hydroxy-2,3,4,5-tetrahydrodipicolinate + NADPH + H(+)</text>
        <dbReference type="Rhea" id="RHEA:35331"/>
        <dbReference type="ChEBI" id="CHEBI:15377"/>
        <dbReference type="ChEBI" id="CHEBI:15378"/>
        <dbReference type="ChEBI" id="CHEBI:16845"/>
        <dbReference type="ChEBI" id="CHEBI:57783"/>
        <dbReference type="ChEBI" id="CHEBI:58349"/>
        <dbReference type="ChEBI" id="CHEBI:67139"/>
        <dbReference type="EC" id="1.17.1.8"/>
    </reaction>
</comment>
<dbReference type="EMBL" id="JAHLQO010000006">
    <property type="protein sequence ID" value="MBU5670071.1"/>
    <property type="molecule type" value="Genomic_DNA"/>
</dbReference>
<dbReference type="GO" id="GO:0008839">
    <property type="term" value="F:4-hydroxy-tetrahydrodipicolinate reductase"/>
    <property type="evidence" value="ECO:0007669"/>
    <property type="project" value="UniProtKB-EC"/>
</dbReference>
<dbReference type="Proteomes" id="UP000783742">
    <property type="component" value="Unassembled WGS sequence"/>
</dbReference>
<dbReference type="NCBIfam" id="TIGR00036">
    <property type="entry name" value="dapB"/>
    <property type="match status" value="1"/>
</dbReference>
<evidence type="ECO:0000256" key="8">
    <source>
        <dbReference type="ARBA" id="ARBA00023154"/>
    </source>
</evidence>
<feature type="binding site" evidence="9">
    <location>
        <begin position="7"/>
        <end position="12"/>
    </location>
    <ligand>
        <name>NAD(+)</name>
        <dbReference type="ChEBI" id="CHEBI:57540"/>
    </ligand>
</feature>
<dbReference type="HAMAP" id="MF_00102">
    <property type="entry name" value="DapB"/>
    <property type="match status" value="1"/>
</dbReference>
<comment type="caution">
    <text evidence="9">Was originally thought to be a dihydrodipicolinate reductase (DHDPR), catalyzing the conversion of dihydrodipicolinate to tetrahydrodipicolinate. However, it was shown in E.coli that the substrate of the enzymatic reaction is not dihydrodipicolinate (DHDP) but in fact (2S,4S)-4-hydroxy-2,3,4,5-tetrahydrodipicolinic acid (HTPA), the product released by the DapA-catalyzed reaction.</text>
</comment>
<dbReference type="InterPro" id="IPR023940">
    <property type="entry name" value="DHDPR_bac"/>
</dbReference>
<evidence type="ECO:0000256" key="6">
    <source>
        <dbReference type="ARBA" id="ARBA00023002"/>
    </source>
</evidence>
<evidence type="ECO:0000256" key="9">
    <source>
        <dbReference type="HAMAP-Rule" id="MF_00102"/>
    </source>
</evidence>
<comment type="pathway">
    <text evidence="9">Amino-acid biosynthesis; L-lysine biosynthesis via DAP pathway; (S)-tetrahydrodipicolinate from L-aspartate: step 4/4.</text>
</comment>
<evidence type="ECO:0000313" key="14">
    <source>
        <dbReference type="Proteomes" id="UP000783742"/>
    </source>
</evidence>
<evidence type="ECO:0000256" key="2">
    <source>
        <dbReference type="ARBA" id="ARBA00022490"/>
    </source>
</evidence>
<feature type="domain" description="Dihydrodipicolinate reductase N-terminal" evidence="11">
    <location>
        <begin position="1"/>
        <end position="106"/>
    </location>
</feature>
<feature type="active site" description="Proton donor/acceptor" evidence="9">
    <location>
        <position position="135"/>
    </location>
</feature>
<evidence type="ECO:0000256" key="5">
    <source>
        <dbReference type="ARBA" id="ARBA00022915"/>
    </source>
</evidence>
<keyword evidence="7 9" id="KW-0520">NAD</keyword>
<evidence type="ECO:0000256" key="7">
    <source>
        <dbReference type="ARBA" id="ARBA00023027"/>
    </source>
</evidence>
<comment type="caution">
    <text evidence="13">The sequence shown here is derived from an EMBL/GenBank/DDBJ whole genome shotgun (WGS) entry which is preliminary data.</text>
</comment>
<dbReference type="PROSITE" id="PS01298">
    <property type="entry name" value="DAPB"/>
    <property type="match status" value="1"/>
</dbReference>
<gene>
    <name evidence="9 13" type="primary">dapB</name>
    <name evidence="13" type="ORF">KQI68_09540</name>
</gene>
<keyword evidence="4 9" id="KW-0521">NADP</keyword>
<keyword evidence="3 9" id="KW-0028">Amino-acid biosynthesis</keyword>
<organism evidence="13 14">
    <name type="scientific">Peptoniphilus ovalis</name>
    <dbReference type="NCBI Taxonomy" id="2841503"/>
    <lineage>
        <taxon>Bacteria</taxon>
        <taxon>Bacillati</taxon>
        <taxon>Bacillota</taxon>
        <taxon>Tissierellia</taxon>
        <taxon>Tissierellales</taxon>
        <taxon>Peptoniphilaceae</taxon>
        <taxon>Peptoniphilus</taxon>
    </lineage>
</organism>
<keyword evidence="5 9" id="KW-0220">Diaminopimelate biosynthesis</keyword>
<feature type="binding site" evidence="9">
    <location>
        <begin position="103"/>
        <end position="106"/>
    </location>
    <ligand>
        <name>NAD(+)</name>
        <dbReference type="ChEBI" id="CHEBI:57540"/>
    </ligand>
</feature>
<comment type="subunit">
    <text evidence="9">Homotetramer.</text>
</comment>
<dbReference type="Pfam" id="PF01113">
    <property type="entry name" value="DapB_N"/>
    <property type="match status" value="1"/>
</dbReference>
<evidence type="ECO:0000259" key="12">
    <source>
        <dbReference type="Pfam" id="PF05173"/>
    </source>
</evidence>
<dbReference type="PANTHER" id="PTHR20836:SF7">
    <property type="entry name" value="4-HYDROXY-TETRAHYDRODIPICOLINATE REDUCTASE"/>
    <property type="match status" value="1"/>
</dbReference>
<keyword evidence="2 9" id="KW-0963">Cytoplasm</keyword>
<feature type="active site" description="Proton donor" evidence="9">
    <location>
        <position position="139"/>
    </location>
</feature>
<feature type="binding site" evidence="9">
    <location>
        <begin position="145"/>
        <end position="146"/>
    </location>
    <ligand>
        <name>(S)-2,3,4,5-tetrahydrodipicolinate</name>
        <dbReference type="ChEBI" id="CHEBI:16845"/>
    </ligand>
</feature>
<dbReference type="EC" id="1.17.1.8" evidence="9 10"/>
<dbReference type="CDD" id="cd02274">
    <property type="entry name" value="DHDPR_N"/>
    <property type="match status" value="1"/>
</dbReference>
<keyword evidence="8 9" id="KW-0457">Lysine biosynthesis</keyword>